<name>A0A4C1TVA1_EUMVA</name>
<dbReference type="Proteomes" id="UP000299102">
    <property type="component" value="Unassembled WGS sequence"/>
</dbReference>
<dbReference type="EMBL" id="BGZK01000091">
    <property type="protein sequence ID" value="GBP17930.1"/>
    <property type="molecule type" value="Genomic_DNA"/>
</dbReference>
<evidence type="ECO:0000313" key="1">
    <source>
        <dbReference type="EMBL" id="GBP17930.1"/>
    </source>
</evidence>
<keyword evidence="2" id="KW-1185">Reference proteome</keyword>
<dbReference type="AlphaFoldDB" id="A0A4C1TVA1"/>
<proteinExistence type="predicted"/>
<organism evidence="1 2">
    <name type="scientific">Eumeta variegata</name>
    <name type="common">Bagworm moth</name>
    <name type="synonym">Eumeta japonica</name>
    <dbReference type="NCBI Taxonomy" id="151549"/>
    <lineage>
        <taxon>Eukaryota</taxon>
        <taxon>Metazoa</taxon>
        <taxon>Ecdysozoa</taxon>
        <taxon>Arthropoda</taxon>
        <taxon>Hexapoda</taxon>
        <taxon>Insecta</taxon>
        <taxon>Pterygota</taxon>
        <taxon>Neoptera</taxon>
        <taxon>Endopterygota</taxon>
        <taxon>Lepidoptera</taxon>
        <taxon>Glossata</taxon>
        <taxon>Ditrysia</taxon>
        <taxon>Tineoidea</taxon>
        <taxon>Psychidae</taxon>
        <taxon>Oiketicinae</taxon>
        <taxon>Eumeta</taxon>
    </lineage>
</organism>
<sequence length="112" mass="12704">MYSWFLQSSRLQVRVLCARVLPHTAPGVRDVYGKRKSYHDAISKSTARNATCYKSCVRPAKGAFFGRSVEKMYFLGASVLWLLVSGACSADASYRSDRRVDFFFCCFRFTSS</sequence>
<gene>
    <name evidence="1" type="ORF">EVAR_7923_1</name>
</gene>
<protein>
    <submittedName>
        <fullName evidence="1">Uncharacterized protein</fullName>
    </submittedName>
</protein>
<reference evidence="1 2" key="1">
    <citation type="journal article" date="2019" name="Commun. Biol.">
        <title>The bagworm genome reveals a unique fibroin gene that provides high tensile strength.</title>
        <authorList>
            <person name="Kono N."/>
            <person name="Nakamura H."/>
            <person name="Ohtoshi R."/>
            <person name="Tomita M."/>
            <person name="Numata K."/>
            <person name="Arakawa K."/>
        </authorList>
    </citation>
    <scope>NUCLEOTIDE SEQUENCE [LARGE SCALE GENOMIC DNA]</scope>
</reference>
<evidence type="ECO:0000313" key="2">
    <source>
        <dbReference type="Proteomes" id="UP000299102"/>
    </source>
</evidence>
<comment type="caution">
    <text evidence="1">The sequence shown here is derived from an EMBL/GenBank/DDBJ whole genome shotgun (WGS) entry which is preliminary data.</text>
</comment>
<accession>A0A4C1TVA1</accession>